<reference evidence="1 2" key="1">
    <citation type="journal article" date="2016" name="Nat. Commun.">
        <title>Thousands of microbial genomes shed light on interconnected biogeochemical processes in an aquifer system.</title>
        <authorList>
            <person name="Anantharaman K."/>
            <person name="Brown C.T."/>
            <person name="Hug L.A."/>
            <person name="Sharon I."/>
            <person name="Castelle C.J."/>
            <person name="Probst A.J."/>
            <person name="Thomas B.C."/>
            <person name="Singh A."/>
            <person name="Wilkins M.J."/>
            <person name="Karaoz U."/>
            <person name="Brodie E.L."/>
            <person name="Williams K.H."/>
            <person name="Hubbard S.S."/>
            <person name="Banfield J.F."/>
        </authorList>
    </citation>
    <scope>NUCLEOTIDE SEQUENCE [LARGE SCALE GENOMIC DNA]</scope>
</reference>
<dbReference type="EMBL" id="MFIX01000201">
    <property type="protein sequence ID" value="OGG01782.1"/>
    <property type="molecule type" value="Genomic_DNA"/>
</dbReference>
<dbReference type="Proteomes" id="UP000179129">
    <property type="component" value="Unassembled WGS sequence"/>
</dbReference>
<dbReference type="AlphaFoldDB" id="A0A1F5YPG3"/>
<comment type="caution">
    <text evidence="1">The sequence shown here is derived from an EMBL/GenBank/DDBJ whole genome shotgun (WGS) entry which is preliminary data.</text>
</comment>
<sequence>MPPGHLDRQARLKIFRSDSVMESEAVKRAAEELEKALTSESCRDCGCFHSVLIMLEDFLPDENCPAGTAGLLEKARLSLLEVSHDCLGCRPCLSMEALKILRGMEG</sequence>
<evidence type="ECO:0000313" key="1">
    <source>
        <dbReference type="EMBL" id="OGG01782.1"/>
    </source>
</evidence>
<proteinExistence type="predicted"/>
<protein>
    <submittedName>
        <fullName evidence="1">Uncharacterized protein</fullName>
    </submittedName>
</protein>
<gene>
    <name evidence="1" type="ORF">A3F83_04660</name>
</gene>
<accession>A0A1F5YPG3</accession>
<name>A0A1F5YPG3_9BACT</name>
<organism evidence="1 2">
    <name type="scientific">Candidatus Glassbacteria bacterium RIFCSPLOWO2_12_FULL_58_11</name>
    <dbReference type="NCBI Taxonomy" id="1817867"/>
    <lineage>
        <taxon>Bacteria</taxon>
        <taxon>Candidatus Glassiibacteriota</taxon>
    </lineage>
</organism>
<evidence type="ECO:0000313" key="2">
    <source>
        <dbReference type="Proteomes" id="UP000179129"/>
    </source>
</evidence>